<feature type="transmembrane region" description="Helical" evidence="1">
    <location>
        <begin position="139"/>
        <end position="162"/>
    </location>
</feature>
<dbReference type="InterPro" id="IPR038728">
    <property type="entry name" value="YkvI-like"/>
</dbReference>
<dbReference type="RefSeq" id="WP_138226321.1">
    <property type="nucleotide sequence ID" value="NZ_CP040396.1"/>
</dbReference>
<feature type="transmembrane region" description="Helical" evidence="1">
    <location>
        <begin position="257"/>
        <end position="282"/>
    </location>
</feature>
<proteinExistence type="predicted"/>
<feature type="transmembrane region" description="Helical" evidence="1">
    <location>
        <begin position="36"/>
        <end position="54"/>
    </location>
</feature>
<feature type="transmembrane region" description="Helical" evidence="1">
    <location>
        <begin position="85"/>
        <end position="109"/>
    </location>
</feature>
<accession>A0A4P8XL13</accession>
<feature type="transmembrane region" description="Helical" evidence="1">
    <location>
        <begin position="294"/>
        <end position="315"/>
    </location>
</feature>
<keyword evidence="1" id="KW-1133">Transmembrane helix</keyword>
<dbReference type="OrthoDB" id="4424890at2"/>
<gene>
    <name evidence="2" type="ORF">E6C60_2740</name>
</gene>
<dbReference type="KEGG" id="palo:E6C60_2740"/>
<evidence type="ECO:0000313" key="3">
    <source>
        <dbReference type="Proteomes" id="UP000300879"/>
    </source>
</evidence>
<feature type="transmembrane region" description="Helical" evidence="1">
    <location>
        <begin position="321"/>
        <end position="342"/>
    </location>
</feature>
<sequence length="348" mass="38297">MNKQVRVLQIAFTYIGTIVGAGFATGREILQFFTQYGYLAVFTILLSTVLFIFLGSKMMTLSRAIGAASYEDLNRHLFGERFGSIISLIMLIILIGVNSIMLAGAGSVFMENLHFHYQTGLLITIAGSFLILRRGMSSILYMNSLVVPMMLMMSLLIVTKTATLPGADRFITMTGDHSLPSVWLAPLLYTAFNLVMAMPVLVPLGSQTGSTKVVRFGGILGGTGIGLMLISAHFALSARMPGISQFEIPMGSIAQQLGWYVQIVYVILIFLEIFSTFVANIYGITLQLQQRTTLHPRLITLTIMIICYLMSQFGFSSLLSILYPLFGILCLFWAARLSLFGLSASRKL</sequence>
<dbReference type="AlphaFoldDB" id="A0A4P8XL13"/>
<dbReference type="EMBL" id="CP040396">
    <property type="protein sequence ID" value="QCT03452.1"/>
    <property type="molecule type" value="Genomic_DNA"/>
</dbReference>
<name>A0A4P8XL13_9BACL</name>
<keyword evidence="3" id="KW-1185">Reference proteome</keyword>
<organism evidence="2 3">
    <name type="scientific">Paenibacillus algicola</name>
    <dbReference type="NCBI Taxonomy" id="2565926"/>
    <lineage>
        <taxon>Bacteria</taxon>
        <taxon>Bacillati</taxon>
        <taxon>Bacillota</taxon>
        <taxon>Bacilli</taxon>
        <taxon>Bacillales</taxon>
        <taxon>Paenibacillaceae</taxon>
        <taxon>Paenibacillus</taxon>
    </lineage>
</organism>
<evidence type="ECO:0000313" key="2">
    <source>
        <dbReference type="EMBL" id="QCT03452.1"/>
    </source>
</evidence>
<dbReference type="PANTHER" id="PTHR37814:SF1">
    <property type="entry name" value="MEMBRANE PROTEIN"/>
    <property type="match status" value="1"/>
</dbReference>
<feature type="transmembrane region" description="Helical" evidence="1">
    <location>
        <begin position="115"/>
        <end position="132"/>
    </location>
</feature>
<evidence type="ECO:0000256" key="1">
    <source>
        <dbReference type="SAM" id="Phobius"/>
    </source>
</evidence>
<feature type="transmembrane region" description="Helical" evidence="1">
    <location>
        <begin position="182"/>
        <end position="204"/>
    </location>
</feature>
<keyword evidence="1" id="KW-0472">Membrane</keyword>
<reference evidence="2 3" key="1">
    <citation type="submission" date="2019-05" db="EMBL/GenBank/DDBJ databases">
        <authorList>
            <person name="Chen C."/>
        </authorList>
    </citation>
    <scope>NUCLEOTIDE SEQUENCE [LARGE SCALE GENOMIC DNA]</scope>
    <source>
        <strain evidence="2 3">HB172198</strain>
    </source>
</reference>
<feature type="transmembrane region" description="Helical" evidence="1">
    <location>
        <begin position="7"/>
        <end position="24"/>
    </location>
</feature>
<feature type="transmembrane region" description="Helical" evidence="1">
    <location>
        <begin position="216"/>
        <end position="237"/>
    </location>
</feature>
<keyword evidence="1" id="KW-0812">Transmembrane</keyword>
<dbReference type="Proteomes" id="UP000300879">
    <property type="component" value="Chromosome"/>
</dbReference>
<protein>
    <submittedName>
        <fullName evidence="2">Putative membrane protein</fullName>
    </submittedName>
</protein>
<dbReference type="PANTHER" id="PTHR37814">
    <property type="entry name" value="CONSERVED MEMBRANE PROTEIN"/>
    <property type="match status" value="1"/>
</dbReference>